<name>A0A4Y2CG34_ARAVE</name>
<keyword evidence="1" id="KW-1133">Transmembrane helix</keyword>
<sequence>MQELLPRYNVRKEAYPFICLVVCCLILTTAWTYELVDFGYSRIRAESCIPNMRSKLKFLDILLPYYPFIAEAFEIPFHVISGITYSLFINYYAFTCRKIQLILRSLCTQLSKSSSLQDFRKCFAMNLEILKYLKNFDEHLAFPAFLAVLLTMINLFRSGYQLAFPPVVSTRYTFFSSATAIFYLTFQLLIMISAAVTNEAASKSTSVILDKKCSTRSERAILEKRLKESNLTLWKIYVLDRSIIISSIGTLLTYGILLGTFGKVDP</sequence>
<evidence type="ECO:0000313" key="2">
    <source>
        <dbReference type="EMBL" id="GBM03270.1"/>
    </source>
</evidence>
<feature type="transmembrane region" description="Helical" evidence="1">
    <location>
        <begin position="243"/>
        <end position="262"/>
    </location>
</feature>
<dbReference type="AlphaFoldDB" id="A0A4Y2CG34"/>
<feature type="transmembrane region" description="Helical" evidence="1">
    <location>
        <begin position="172"/>
        <end position="196"/>
    </location>
</feature>
<reference evidence="2 3" key="1">
    <citation type="journal article" date="2019" name="Sci. Rep.">
        <title>Orb-weaving spider Araneus ventricosus genome elucidates the spidroin gene catalogue.</title>
        <authorList>
            <person name="Kono N."/>
            <person name="Nakamura H."/>
            <person name="Ohtoshi R."/>
            <person name="Moran D.A.P."/>
            <person name="Shinohara A."/>
            <person name="Yoshida Y."/>
            <person name="Fujiwara M."/>
            <person name="Mori M."/>
            <person name="Tomita M."/>
            <person name="Arakawa K."/>
        </authorList>
    </citation>
    <scope>NUCLEOTIDE SEQUENCE [LARGE SCALE GENOMIC DNA]</scope>
</reference>
<keyword evidence="1" id="KW-0472">Membrane</keyword>
<organism evidence="2 3">
    <name type="scientific">Araneus ventricosus</name>
    <name type="common">Orbweaver spider</name>
    <name type="synonym">Epeira ventricosa</name>
    <dbReference type="NCBI Taxonomy" id="182803"/>
    <lineage>
        <taxon>Eukaryota</taxon>
        <taxon>Metazoa</taxon>
        <taxon>Ecdysozoa</taxon>
        <taxon>Arthropoda</taxon>
        <taxon>Chelicerata</taxon>
        <taxon>Arachnida</taxon>
        <taxon>Araneae</taxon>
        <taxon>Araneomorphae</taxon>
        <taxon>Entelegynae</taxon>
        <taxon>Araneoidea</taxon>
        <taxon>Araneidae</taxon>
        <taxon>Araneus</taxon>
    </lineage>
</organism>
<evidence type="ECO:0000256" key="1">
    <source>
        <dbReference type="SAM" id="Phobius"/>
    </source>
</evidence>
<evidence type="ECO:0008006" key="4">
    <source>
        <dbReference type="Google" id="ProtNLM"/>
    </source>
</evidence>
<evidence type="ECO:0000313" key="3">
    <source>
        <dbReference type="Proteomes" id="UP000499080"/>
    </source>
</evidence>
<dbReference type="Proteomes" id="UP000499080">
    <property type="component" value="Unassembled WGS sequence"/>
</dbReference>
<keyword evidence="1" id="KW-0812">Transmembrane</keyword>
<feature type="transmembrane region" description="Helical" evidence="1">
    <location>
        <begin position="14"/>
        <end position="33"/>
    </location>
</feature>
<keyword evidence="3" id="KW-1185">Reference proteome</keyword>
<accession>A0A4Y2CG34</accession>
<comment type="caution">
    <text evidence="2">The sequence shown here is derived from an EMBL/GenBank/DDBJ whole genome shotgun (WGS) entry which is preliminary data.</text>
</comment>
<proteinExistence type="predicted"/>
<dbReference type="EMBL" id="BGPR01000189">
    <property type="protein sequence ID" value="GBM03270.1"/>
    <property type="molecule type" value="Genomic_DNA"/>
</dbReference>
<feature type="transmembrane region" description="Helical" evidence="1">
    <location>
        <begin position="75"/>
        <end position="94"/>
    </location>
</feature>
<gene>
    <name evidence="2" type="ORF">AVEN_142557_1</name>
</gene>
<feature type="transmembrane region" description="Helical" evidence="1">
    <location>
        <begin position="140"/>
        <end position="160"/>
    </location>
</feature>
<protein>
    <recommendedName>
        <fullName evidence="4">Gustatory receptor</fullName>
    </recommendedName>
</protein>